<evidence type="ECO:0000313" key="2">
    <source>
        <dbReference type="EMBL" id="KID85715.1"/>
    </source>
</evidence>
<dbReference type="Proteomes" id="UP000031192">
    <property type="component" value="Unassembled WGS sequence"/>
</dbReference>
<dbReference type="EMBL" id="AZNH01000027">
    <property type="protein sequence ID" value="KID85715.1"/>
    <property type="molecule type" value="Genomic_DNA"/>
</dbReference>
<protein>
    <submittedName>
        <fullName evidence="2">Uncharacterized protein</fullName>
    </submittedName>
</protein>
<keyword evidence="3" id="KW-1185">Reference proteome</keyword>
<dbReference type="HOGENOM" id="CLU_834413_0_0_1"/>
<organism evidence="2 3">
    <name type="scientific">Metarhizium guizhouense (strain ARSEF 977)</name>
    <dbReference type="NCBI Taxonomy" id="1276136"/>
    <lineage>
        <taxon>Eukaryota</taxon>
        <taxon>Fungi</taxon>
        <taxon>Dikarya</taxon>
        <taxon>Ascomycota</taxon>
        <taxon>Pezizomycotina</taxon>
        <taxon>Sordariomycetes</taxon>
        <taxon>Hypocreomycetidae</taxon>
        <taxon>Hypocreales</taxon>
        <taxon>Clavicipitaceae</taxon>
        <taxon>Metarhizium</taxon>
    </lineage>
</organism>
<feature type="chain" id="PRO_5002089418" evidence="1">
    <location>
        <begin position="18"/>
        <end position="316"/>
    </location>
</feature>
<dbReference type="AlphaFoldDB" id="A0A0B4GF98"/>
<gene>
    <name evidence="2" type="ORF">MGU_07023</name>
</gene>
<reference evidence="2 3" key="1">
    <citation type="journal article" date="2014" name="Proc. Natl. Acad. Sci. U.S.A.">
        <title>Trajectory and genomic determinants of fungal-pathogen speciation and host adaptation.</title>
        <authorList>
            <person name="Hu X."/>
            <person name="Xiao G."/>
            <person name="Zheng P."/>
            <person name="Shang Y."/>
            <person name="Su Y."/>
            <person name="Zhang X."/>
            <person name="Liu X."/>
            <person name="Zhan S."/>
            <person name="St Leger R.J."/>
            <person name="Wang C."/>
        </authorList>
    </citation>
    <scope>NUCLEOTIDE SEQUENCE [LARGE SCALE GENOMIC DNA]</scope>
    <source>
        <strain evidence="2 3">ARSEF 977</strain>
    </source>
</reference>
<keyword evidence="1" id="KW-0732">Signal</keyword>
<feature type="signal peptide" evidence="1">
    <location>
        <begin position="1"/>
        <end position="17"/>
    </location>
</feature>
<dbReference type="OrthoDB" id="10508720at2759"/>
<accession>A0A0B4GF98</accession>
<evidence type="ECO:0000256" key="1">
    <source>
        <dbReference type="SAM" id="SignalP"/>
    </source>
</evidence>
<name>A0A0B4GF98_METGA</name>
<proteinExistence type="predicted"/>
<evidence type="ECO:0000313" key="3">
    <source>
        <dbReference type="Proteomes" id="UP000031192"/>
    </source>
</evidence>
<comment type="caution">
    <text evidence="2">The sequence shown here is derived from an EMBL/GenBank/DDBJ whole genome shotgun (WGS) entry which is preliminary data.</text>
</comment>
<sequence length="316" mass="34294">MKPSLTFVPVLLGLAAAAPQSDPDPSKYGLSKDFPDRIKKTLEDLKAQKQDVGKVIGDVAQQVGWQVTGSLPGALGKGATILSFLTSLKDLNNPPTQEQAKDVLKNFASAAIAFVPTFGALGGLPGFLGIMKTITIGIFNAEFPELAAKAEMKEKCFSDEATYEDLCNNCQPHLTISWLGRLNGCTKDKVVKRDARQDHVRAQAFCSAVFCSGYNGGETDQIIGQGTRYDPLRAFWCASKDEQIGLLLSSWIGGSLLENIHLLDTDDFRNAMSPACSELLKDEKDVCPSKEVFQKAEEDFPSVTFCAPGKVHKSRQ</sequence>